<feature type="non-terminal residue" evidence="2">
    <location>
        <position position="1"/>
    </location>
</feature>
<comment type="caution">
    <text evidence="2">The sequence shown here is derived from an EMBL/GenBank/DDBJ whole genome shotgun (WGS) entry which is preliminary data.</text>
</comment>
<proteinExistence type="predicted"/>
<dbReference type="Proteomes" id="UP000279271">
    <property type="component" value="Unassembled WGS sequence"/>
</dbReference>
<dbReference type="AlphaFoldDB" id="A0A3M7KWY6"/>
<evidence type="ECO:0000313" key="3">
    <source>
        <dbReference type="Proteomes" id="UP000279271"/>
    </source>
</evidence>
<feature type="non-terminal residue" evidence="2">
    <location>
        <position position="131"/>
    </location>
</feature>
<evidence type="ECO:0000313" key="2">
    <source>
        <dbReference type="EMBL" id="RMZ53862.1"/>
    </source>
</evidence>
<protein>
    <submittedName>
        <fullName evidence="2">Uncharacterized protein</fullName>
    </submittedName>
</protein>
<feature type="region of interest" description="Disordered" evidence="1">
    <location>
        <begin position="39"/>
        <end position="66"/>
    </location>
</feature>
<dbReference type="EMBL" id="QOKY01000193">
    <property type="protein sequence ID" value="RMZ53862.1"/>
    <property type="molecule type" value="Genomic_DNA"/>
</dbReference>
<evidence type="ECO:0000256" key="1">
    <source>
        <dbReference type="SAM" id="MobiDB-lite"/>
    </source>
</evidence>
<accession>A0A3M7KWY6</accession>
<name>A0A3M7KWY6_AUXPR</name>
<sequence>DSQTPPVPLGVVNKLDDAEKRDQQWQNDATVNEWRKAPGEAGTLGRFGKKKTKKNKKKKEMKKKAQQQCVLDALRPTVDDVVAVVTELRTVGDLFASFHAICMVEEFERRKQAGRADADAALQPLDRILFA</sequence>
<gene>
    <name evidence="2" type="ORF">APUTEX25_005608</name>
</gene>
<organism evidence="2 3">
    <name type="scientific">Auxenochlorella protothecoides</name>
    <name type="common">Green microalga</name>
    <name type="synonym">Chlorella protothecoides</name>
    <dbReference type="NCBI Taxonomy" id="3075"/>
    <lineage>
        <taxon>Eukaryota</taxon>
        <taxon>Viridiplantae</taxon>
        <taxon>Chlorophyta</taxon>
        <taxon>core chlorophytes</taxon>
        <taxon>Trebouxiophyceae</taxon>
        <taxon>Chlorellales</taxon>
        <taxon>Chlorellaceae</taxon>
        <taxon>Auxenochlorella</taxon>
    </lineage>
</organism>
<feature type="compositionally biased region" description="Basic residues" evidence="1">
    <location>
        <begin position="47"/>
        <end position="65"/>
    </location>
</feature>
<reference evidence="3" key="1">
    <citation type="journal article" date="2018" name="Algal Res.">
        <title>Characterization of plant carbon substrate utilization by Auxenochlorella protothecoides.</title>
        <authorList>
            <person name="Vogler B.W."/>
            <person name="Starkenburg S.R."/>
            <person name="Sudasinghe N."/>
            <person name="Schambach J.Y."/>
            <person name="Rollin J.A."/>
            <person name="Pattathil S."/>
            <person name="Barry A.N."/>
        </authorList>
    </citation>
    <scope>NUCLEOTIDE SEQUENCE [LARGE SCALE GENOMIC DNA]</scope>
    <source>
        <strain evidence="3">UTEX 25</strain>
    </source>
</reference>